<sequence length="84" mass="9805">MRLDVCLFLLFFALLLSAGNSFPADLAEISDNALDSERKLIRSKRFFGDGWGWRPWWTPWRPWGWGGGWGYRPWRCCGFGGFWG</sequence>
<evidence type="ECO:0000313" key="2">
    <source>
        <dbReference type="EMBL" id="TKR79915.1"/>
    </source>
</evidence>
<dbReference type="AlphaFoldDB" id="A0A4V6A2P0"/>
<proteinExistence type="predicted"/>
<comment type="caution">
    <text evidence="2">The sequence shown here is derived from an EMBL/GenBank/DDBJ whole genome shotgun (WGS) entry which is preliminary data.</text>
</comment>
<evidence type="ECO:0000313" key="3">
    <source>
        <dbReference type="Proteomes" id="UP000298663"/>
    </source>
</evidence>
<organism evidence="2 3">
    <name type="scientific">Steinernema carpocapsae</name>
    <name type="common">Entomopathogenic nematode</name>
    <dbReference type="NCBI Taxonomy" id="34508"/>
    <lineage>
        <taxon>Eukaryota</taxon>
        <taxon>Metazoa</taxon>
        <taxon>Ecdysozoa</taxon>
        <taxon>Nematoda</taxon>
        <taxon>Chromadorea</taxon>
        <taxon>Rhabditida</taxon>
        <taxon>Tylenchina</taxon>
        <taxon>Panagrolaimomorpha</taxon>
        <taxon>Strongyloidoidea</taxon>
        <taxon>Steinernematidae</taxon>
        <taxon>Steinernema</taxon>
    </lineage>
</organism>
<feature type="chain" id="PRO_5020502667" evidence="1">
    <location>
        <begin position="22"/>
        <end position="84"/>
    </location>
</feature>
<evidence type="ECO:0000256" key="1">
    <source>
        <dbReference type="SAM" id="SignalP"/>
    </source>
</evidence>
<keyword evidence="1" id="KW-0732">Signal</keyword>
<feature type="signal peptide" evidence="1">
    <location>
        <begin position="1"/>
        <end position="21"/>
    </location>
</feature>
<accession>A0A4V6A2P0</accession>
<dbReference type="Proteomes" id="UP000298663">
    <property type="component" value="Unassembled WGS sequence"/>
</dbReference>
<name>A0A4V6A2P0_STECR</name>
<protein>
    <submittedName>
        <fullName evidence="2">Uncharacterized protein</fullName>
    </submittedName>
</protein>
<reference evidence="2 3" key="1">
    <citation type="journal article" date="2015" name="Genome Biol.">
        <title>Comparative genomics of Steinernema reveals deeply conserved gene regulatory networks.</title>
        <authorList>
            <person name="Dillman A.R."/>
            <person name="Macchietto M."/>
            <person name="Porter C.F."/>
            <person name="Rogers A."/>
            <person name="Williams B."/>
            <person name="Antoshechkin I."/>
            <person name="Lee M.M."/>
            <person name="Goodwin Z."/>
            <person name="Lu X."/>
            <person name="Lewis E.E."/>
            <person name="Goodrich-Blair H."/>
            <person name="Stock S.P."/>
            <person name="Adams B.J."/>
            <person name="Sternberg P.W."/>
            <person name="Mortazavi A."/>
        </authorList>
    </citation>
    <scope>NUCLEOTIDE SEQUENCE [LARGE SCALE GENOMIC DNA]</scope>
    <source>
        <strain evidence="2 3">ALL</strain>
    </source>
</reference>
<dbReference type="EMBL" id="AZBU02000004">
    <property type="protein sequence ID" value="TKR79915.1"/>
    <property type="molecule type" value="Genomic_DNA"/>
</dbReference>
<keyword evidence="3" id="KW-1185">Reference proteome</keyword>
<gene>
    <name evidence="2" type="ORF">L596_014065</name>
</gene>
<reference evidence="2 3" key="2">
    <citation type="journal article" date="2019" name="G3 (Bethesda)">
        <title>Hybrid Assembly of the Genome of the Entomopathogenic Nematode Steinernema carpocapsae Identifies the X-Chromosome.</title>
        <authorList>
            <person name="Serra L."/>
            <person name="Macchietto M."/>
            <person name="Macias-Munoz A."/>
            <person name="McGill C.J."/>
            <person name="Rodriguez I.M."/>
            <person name="Rodriguez B."/>
            <person name="Murad R."/>
            <person name="Mortazavi A."/>
        </authorList>
    </citation>
    <scope>NUCLEOTIDE SEQUENCE [LARGE SCALE GENOMIC DNA]</scope>
    <source>
        <strain evidence="2 3">ALL</strain>
    </source>
</reference>